<comment type="caution">
    <text evidence="2">The sequence shown here is derived from an EMBL/GenBank/DDBJ whole genome shotgun (WGS) entry which is preliminary data.</text>
</comment>
<reference evidence="2" key="1">
    <citation type="submission" date="2021-02" db="EMBL/GenBank/DDBJ databases">
        <authorList>
            <person name="Cremers G."/>
            <person name="Picone N."/>
        </authorList>
    </citation>
    <scope>NUCLEOTIDE SEQUENCE</scope>
    <source>
        <strain evidence="2">PQ17</strain>
    </source>
</reference>
<feature type="compositionally biased region" description="Basic and acidic residues" evidence="1">
    <location>
        <begin position="104"/>
        <end position="117"/>
    </location>
</feature>
<accession>A0A8J2FUR6</accession>
<dbReference type="Proteomes" id="UP000663859">
    <property type="component" value="Unassembled WGS sequence"/>
</dbReference>
<feature type="region of interest" description="Disordered" evidence="1">
    <location>
        <begin position="98"/>
        <end position="117"/>
    </location>
</feature>
<organism evidence="2 3">
    <name type="scientific">Candidatus Methylacidithermus pantelleriae</name>
    <dbReference type="NCBI Taxonomy" id="2744239"/>
    <lineage>
        <taxon>Bacteria</taxon>
        <taxon>Pseudomonadati</taxon>
        <taxon>Verrucomicrobiota</taxon>
        <taxon>Methylacidiphilae</taxon>
        <taxon>Methylacidiphilales</taxon>
        <taxon>Methylacidiphilaceae</taxon>
        <taxon>Candidatus Methylacidithermus</taxon>
    </lineage>
</organism>
<protein>
    <submittedName>
        <fullName evidence="2">Uncharacterized protein</fullName>
    </submittedName>
</protein>
<sequence>MGLYLGSHRLFPKKFSLEGGIRYSSGRAEGLAQGERRSLFSVVGSQDKTAGNHSYQAMVSTDGSLSVLRLWLREGWGNTNQYLLLTSACLRLRRGGARLGARPQPEDNRTNQEEETRPEVGEIWLGLLLGPEAQGLADGCRASRRNPFPCSDAFFPPGVEVIQVDPGLHVCDRRGQPSGSS</sequence>
<evidence type="ECO:0000256" key="1">
    <source>
        <dbReference type="SAM" id="MobiDB-lite"/>
    </source>
</evidence>
<dbReference type="AlphaFoldDB" id="A0A8J2FUR6"/>
<evidence type="ECO:0000313" key="2">
    <source>
        <dbReference type="EMBL" id="CAF0704456.1"/>
    </source>
</evidence>
<proteinExistence type="predicted"/>
<gene>
    <name evidence="2" type="ORF">MPNT_70025</name>
</gene>
<keyword evidence="3" id="KW-1185">Reference proteome</keyword>
<evidence type="ECO:0000313" key="3">
    <source>
        <dbReference type="Proteomes" id="UP000663859"/>
    </source>
</evidence>
<dbReference type="EMBL" id="CAJNOB010000067">
    <property type="protein sequence ID" value="CAF0704456.1"/>
    <property type="molecule type" value="Genomic_DNA"/>
</dbReference>
<name>A0A8J2FUR6_9BACT</name>